<keyword evidence="2" id="KW-1185">Reference proteome</keyword>
<dbReference type="EMBL" id="AWUE01015971">
    <property type="protein sequence ID" value="OMO94768.1"/>
    <property type="molecule type" value="Genomic_DNA"/>
</dbReference>
<organism evidence="1 2">
    <name type="scientific">Corchorus olitorius</name>
    <dbReference type="NCBI Taxonomy" id="93759"/>
    <lineage>
        <taxon>Eukaryota</taxon>
        <taxon>Viridiplantae</taxon>
        <taxon>Streptophyta</taxon>
        <taxon>Embryophyta</taxon>
        <taxon>Tracheophyta</taxon>
        <taxon>Spermatophyta</taxon>
        <taxon>Magnoliopsida</taxon>
        <taxon>eudicotyledons</taxon>
        <taxon>Gunneridae</taxon>
        <taxon>Pentapetalae</taxon>
        <taxon>rosids</taxon>
        <taxon>malvids</taxon>
        <taxon>Malvales</taxon>
        <taxon>Malvaceae</taxon>
        <taxon>Grewioideae</taxon>
        <taxon>Apeibeae</taxon>
        <taxon>Corchorus</taxon>
    </lineage>
</organism>
<comment type="caution">
    <text evidence="1">The sequence shown here is derived from an EMBL/GenBank/DDBJ whole genome shotgun (WGS) entry which is preliminary data.</text>
</comment>
<dbReference type="OrthoDB" id="5835829at2759"/>
<accession>A0A1R3JIT4</accession>
<reference evidence="2" key="1">
    <citation type="submission" date="2013-09" db="EMBL/GenBank/DDBJ databases">
        <title>Corchorus olitorius genome sequencing.</title>
        <authorList>
            <person name="Alam M."/>
            <person name="Haque M.S."/>
            <person name="Islam M.S."/>
            <person name="Emdad E.M."/>
            <person name="Islam M.M."/>
            <person name="Ahmed B."/>
            <person name="Halim A."/>
            <person name="Hossen Q.M.M."/>
            <person name="Hossain M.Z."/>
            <person name="Ahmed R."/>
            <person name="Khan M.M."/>
            <person name="Islam R."/>
            <person name="Rashid M.M."/>
            <person name="Khan S.A."/>
            <person name="Rahman M.S."/>
            <person name="Alam M."/>
            <person name="Yahiya A.S."/>
            <person name="Khan M.S."/>
            <person name="Azam M.S."/>
            <person name="Haque T."/>
            <person name="Lashkar M.Z.H."/>
            <person name="Akhand A.I."/>
            <person name="Morshed G."/>
            <person name="Roy S."/>
            <person name="Uddin K.S."/>
            <person name="Rabeya T."/>
            <person name="Hossain A.S."/>
            <person name="Chowdhury A."/>
            <person name="Snigdha A.R."/>
            <person name="Mortoza M.S."/>
            <person name="Matin S.A."/>
            <person name="Hoque S.M.E."/>
            <person name="Islam M.K."/>
            <person name="Roy D.K."/>
            <person name="Haider R."/>
            <person name="Moosa M.M."/>
            <person name="Elias S.M."/>
            <person name="Hasan A.M."/>
            <person name="Jahan S."/>
            <person name="Shafiuddin M."/>
            <person name="Mahmood N."/>
            <person name="Shommy N.S."/>
        </authorList>
    </citation>
    <scope>NUCLEOTIDE SEQUENCE [LARGE SCALE GENOMIC DNA]</scope>
    <source>
        <strain evidence="2">cv. O-4</strain>
    </source>
</reference>
<dbReference type="Proteomes" id="UP000187203">
    <property type="component" value="Unassembled WGS sequence"/>
</dbReference>
<sequence length="75" mass="8098">MGAAIKVCEGVGTVPNATKLARILADSVNTARPERIQAMKLRQYAVDAVREGGSSNKALDMLVEKLSSLRLYTSY</sequence>
<gene>
    <name evidence="1" type="ORF">COLO4_16161</name>
</gene>
<proteinExistence type="predicted"/>
<protein>
    <submittedName>
        <fullName evidence="1">UDP-glucoronosyl/UDP-glucosyl transferase family protein</fullName>
    </submittedName>
</protein>
<keyword evidence="1" id="KW-0808">Transferase</keyword>
<name>A0A1R3JIT4_9ROSI</name>
<evidence type="ECO:0000313" key="2">
    <source>
        <dbReference type="Proteomes" id="UP000187203"/>
    </source>
</evidence>
<dbReference type="AlphaFoldDB" id="A0A1R3JIT4"/>
<dbReference type="GO" id="GO:0016740">
    <property type="term" value="F:transferase activity"/>
    <property type="evidence" value="ECO:0007669"/>
    <property type="project" value="UniProtKB-KW"/>
</dbReference>
<evidence type="ECO:0000313" key="1">
    <source>
        <dbReference type="EMBL" id="OMO94768.1"/>
    </source>
</evidence>